<dbReference type="GO" id="GO:0071108">
    <property type="term" value="P:protein K48-linked deubiquitination"/>
    <property type="evidence" value="ECO:0007669"/>
    <property type="project" value="InterPro"/>
</dbReference>
<proteinExistence type="inferred from homology"/>
<feature type="domain" description="Deubiquitinating enzyme MINDY-3/4 conserved" evidence="9">
    <location>
        <begin position="189"/>
        <end position="501"/>
    </location>
</feature>
<evidence type="ECO:0000259" key="9">
    <source>
        <dbReference type="SMART" id="SM01174"/>
    </source>
</evidence>
<evidence type="ECO:0000256" key="3">
    <source>
        <dbReference type="ARBA" id="ARBA00022670"/>
    </source>
</evidence>
<evidence type="ECO:0000313" key="10">
    <source>
        <dbReference type="EMBL" id="EDV26640.1"/>
    </source>
</evidence>
<keyword evidence="4 8" id="KW-0833">Ubl conjugation pathway</keyword>
<gene>
    <name evidence="10" type="ORF">TRIADDRAFT_54852</name>
</gene>
<dbReference type="eggNOG" id="KOG2871">
    <property type="taxonomic scope" value="Eukaryota"/>
</dbReference>
<evidence type="ECO:0000256" key="2">
    <source>
        <dbReference type="ARBA" id="ARBA00011074"/>
    </source>
</evidence>
<evidence type="ECO:0000256" key="5">
    <source>
        <dbReference type="ARBA" id="ARBA00022801"/>
    </source>
</evidence>
<evidence type="ECO:0000313" key="11">
    <source>
        <dbReference type="Proteomes" id="UP000009022"/>
    </source>
</evidence>
<dbReference type="InterPro" id="IPR059022">
    <property type="entry name" value="MINDY4_N"/>
</dbReference>
<dbReference type="InterPro" id="IPR025257">
    <property type="entry name" value="MINDY-3/4_CD"/>
</dbReference>
<dbReference type="OrthoDB" id="10263628at2759"/>
<dbReference type="PANTHER" id="PTHR12473">
    <property type="entry name" value="UBIQUITIN CARBOXYL-TERMINAL HYDROLASE MINDY-4-RELATED"/>
    <property type="match status" value="1"/>
</dbReference>
<comment type="function">
    <text evidence="7">Probable hydrolase that can remove 'Lys-48'-linked conjugated ubiquitin from proteins.</text>
</comment>
<protein>
    <recommendedName>
        <fullName evidence="8">Ubiquitin carboxyl-terminal hydrolase MINDY</fullName>
        <ecNumber evidence="8">3.4.19.12</ecNumber>
    </recommendedName>
</protein>
<dbReference type="CTD" id="6752380"/>
<accession>B3RT63</accession>
<comment type="catalytic activity">
    <reaction evidence="1 8">
        <text>Thiol-dependent hydrolysis of ester, thioester, amide, peptide and isopeptide bonds formed by the C-terminal Gly of ubiquitin (a 76-residue protein attached to proteins as an intracellular targeting signal).</text>
        <dbReference type="EC" id="3.4.19.12"/>
    </reaction>
</comment>
<dbReference type="KEGG" id="tad:TRIADDRAFT_54852"/>
<dbReference type="PANTHER" id="PTHR12473:SF8">
    <property type="entry name" value="UBIQUITIN CARBOXYL-TERMINAL HYDROLASE MINDY-4-RELATED"/>
    <property type="match status" value="1"/>
</dbReference>
<dbReference type="Pfam" id="PF13898">
    <property type="entry name" value="MINDY-3_4_CD"/>
    <property type="match status" value="1"/>
</dbReference>
<dbReference type="HOGENOM" id="CLU_011769_1_0_1"/>
<keyword evidence="11" id="KW-1185">Reference proteome</keyword>
<sequence>MPIENKVIENLASSLIREYLSRKGLKETLKTMDAELPRQELSINNRITLAREMHLEGLLKKNKVYFCYMGEFLKDLSNNIIDVLCQEQPLSTMIEVIVKHIKETSRPRTRSSGRSLSFSEDKNEVFTKVTKPVIDDSTSNNGNVDNDIETIELEDQLEHSSPTLSPRIQQQHDSTRQTPITLNIATALKEIIFGKGTGLFNYEWRIQSFLFSDVEGIQYGIVQKKGGPCGILAALQAFFLKHLLFTNPENQNIAKSQIANVTESMQQESLVLAIAETLWKAGNCRRSVVALLQSSVHFKGNSQFRLDQLTEKFQNPKGNGCILYLYSLILSRTVEGVKEDMDDPNCKLMGAYNYCSQEIVNLIVTGKATSNTFDGIIELTGNEGDKCQLTGLKSQSQIGLLSLLEHYESCKVGNYFKSPEYPIWVVYSESHYSVVFSLNRKILDLSDVPKTFDLYYYDGLGNQDEEIRLTVDPYQQVTVNEKDLIPPLDLCIRTSLYTLNA</sequence>
<dbReference type="SMART" id="SM01174">
    <property type="entry name" value="DUF4205"/>
    <property type="match status" value="1"/>
</dbReference>
<evidence type="ECO:0000256" key="6">
    <source>
        <dbReference type="ARBA" id="ARBA00022807"/>
    </source>
</evidence>
<keyword evidence="5 8" id="KW-0378">Hydrolase</keyword>
<dbReference type="InParanoid" id="B3RT63"/>
<dbReference type="AlphaFoldDB" id="B3RT63"/>
<dbReference type="Pfam" id="PF26038">
    <property type="entry name" value="Dimer_MINDY4_N"/>
    <property type="match status" value="1"/>
</dbReference>
<keyword evidence="3 8" id="KW-0645">Protease</keyword>
<evidence type="ECO:0000256" key="1">
    <source>
        <dbReference type="ARBA" id="ARBA00000707"/>
    </source>
</evidence>
<evidence type="ECO:0000256" key="4">
    <source>
        <dbReference type="ARBA" id="ARBA00022786"/>
    </source>
</evidence>
<dbReference type="Proteomes" id="UP000009022">
    <property type="component" value="Unassembled WGS sequence"/>
</dbReference>
<dbReference type="FunCoup" id="B3RT63">
    <property type="interactions" value="115"/>
</dbReference>
<dbReference type="PhylomeDB" id="B3RT63"/>
<name>B3RT63_TRIAD</name>
<dbReference type="InterPro" id="IPR006594">
    <property type="entry name" value="LisH"/>
</dbReference>
<comment type="function">
    <text evidence="8">Hydrolase that can remove 'Lys-48'-linked conjugated ubiquitin from proteins.</text>
</comment>
<dbReference type="InterPro" id="IPR039785">
    <property type="entry name" value="MINY3/4"/>
</dbReference>
<dbReference type="EMBL" id="DS985243">
    <property type="protein sequence ID" value="EDV26640.1"/>
    <property type="molecule type" value="Genomic_DNA"/>
</dbReference>
<organism evidence="10 11">
    <name type="scientific">Trichoplax adhaerens</name>
    <name type="common">Trichoplax reptans</name>
    <dbReference type="NCBI Taxonomy" id="10228"/>
    <lineage>
        <taxon>Eukaryota</taxon>
        <taxon>Metazoa</taxon>
        <taxon>Placozoa</taxon>
        <taxon>Uniplacotomia</taxon>
        <taxon>Trichoplacea</taxon>
        <taxon>Trichoplacidae</taxon>
        <taxon>Trichoplax</taxon>
    </lineage>
</organism>
<keyword evidence="6 8" id="KW-0788">Thiol protease</keyword>
<dbReference type="GO" id="GO:0004843">
    <property type="term" value="F:cysteine-type deubiquitinase activity"/>
    <property type="evidence" value="ECO:0007669"/>
    <property type="project" value="UniProtKB-UniRule"/>
</dbReference>
<evidence type="ECO:0000256" key="7">
    <source>
        <dbReference type="ARBA" id="ARBA00037630"/>
    </source>
</evidence>
<dbReference type="PROSITE" id="PS50896">
    <property type="entry name" value="LISH"/>
    <property type="match status" value="1"/>
</dbReference>
<dbReference type="GO" id="GO:0006508">
    <property type="term" value="P:proteolysis"/>
    <property type="evidence" value="ECO:0007669"/>
    <property type="project" value="UniProtKB-KW"/>
</dbReference>
<dbReference type="GeneID" id="6752380"/>
<dbReference type="EC" id="3.4.19.12" evidence="8"/>
<dbReference type="GO" id="GO:1990380">
    <property type="term" value="F:K48-linked deubiquitinase activity"/>
    <property type="evidence" value="ECO:0000318"/>
    <property type="project" value="GO_Central"/>
</dbReference>
<dbReference type="RefSeq" id="XP_002110636.1">
    <property type="nucleotide sequence ID" value="XM_002110600.1"/>
</dbReference>
<comment type="similarity">
    <text evidence="2 8">Belongs to the MINDY deubiquitinase family. FAM188 subfamily.</text>
</comment>
<reference evidence="10 11" key="1">
    <citation type="journal article" date="2008" name="Nature">
        <title>The Trichoplax genome and the nature of placozoans.</title>
        <authorList>
            <person name="Srivastava M."/>
            <person name="Begovic E."/>
            <person name="Chapman J."/>
            <person name="Putnam N.H."/>
            <person name="Hellsten U."/>
            <person name="Kawashima T."/>
            <person name="Kuo A."/>
            <person name="Mitros T."/>
            <person name="Salamov A."/>
            <person name="Carpenter M.L."/>
            <person name="Signorovitch A.Y."/>
            <person name="Moreno M.A."/>
            <person name="Kamm K."/>
            <person name="Grimwood J."/>
            <person name="Schmutz J."/>
            <person name="Shapiro H."/>
            <person name="Grigoriev I.V."/>
            <person name="Buss L.W."/>
            <person name="Schierwater B."/>
            <person name="Dellaporta S.L."/>
            <person name="Rokhsar D.S."/>
        </authorList>
    </citation>
    <scope>NUCLEOTIDE SEQUENCE [LARGE SCALE GENOMIC DNA]</scope>
    <source>
        <strain evidence="10 11">Grell-BS-1999</strain>
    </source>
</reference>
<evidence type="ECO:0000256" key="8">
    <source>
        <dbReference type="RuleBase" id="RU367088"/>
    </source>
</evidence>
<dbReference type="OMA" id="KCFPLEW"/>